<dbReference type="AlphaFoldDB" id="A0A7D5LZI7"/>
<dbReference type="GeneID" id="56059529"/>
<dbReference type="EMBL" id="CP026993">
    <property type="protein sequence ID" value="QLH03086.1"/>
    <property type="molecule type" value="Genomic_DNA"/>
</dbReference>
<keyword evidence="2" id="KW-1185">Reference proteome</keyword>
<gene>
    <name evidence="1" type="ORF">C5F47_05750</name>
</gene>
<dbReference type="OrthoDB" id="2255at2157"/>
<accession>A0A7D5LZI7</accession>
<organism evidence="1 2">
    <name type="scientific">Nitrosopumilus cobalaminigenes</name>
    <dbReference type="NCBI Taxonomy" id="1470066"/>
    <lineage>
        <taxon>Archaea</taxon>
        <taxon>Nitrososphaerota</taxon>
        <taxon>Nitrososphaeria</taxon>
        <taxon>Nitrosopumilales</taxon>
        <taxon>Nitrosopumilaceae</taxon>
        <taxon>Nitrosopumilus</taxon>
    </lineage>
</organism>
<dbReference type="RefSeq" id="WP_179360190.1">
    <property type="nucleotide sequence ID" value="NZ_CP026993.1"/>
</dbReference>
<dbReference type="Proteomes" id="UP000509771">
    <property type="component" value="Chromosome"/>
</dbReference>
<protein>
    <submittedName>
        <fullName evidence="1">Uncharacterized protein</fullName>
    </submittedName>
</protein>
<evidence type="ECO:0000313" key="1">
    <source>
        <dbReference type="EMBL" id="QLH03086.1"/>
    </source>
</evidence>
<name>A0A7D5LZI7_9ARCH</name>
<dbReference type="KEGG" id="ncl:C5F47_05750"/>
<evidence type="ECO:0000313" key="2">
    <source>
        <dbReference type="Proteomes" id="UP000509771"/>
    </source>
</evidence>
<sequence length="158" mass="18991">MSQDPENLKKSAKEHSDKLAKLGMELGEIQFSYRIEEKVTKEYWQKRMDDLKKYNEKGLEYYNQVHAMMNLVNKEEAQMFLLRVSKFRQLSNTLSETMEKIKDNPSIIDSKDKQQSQWSKEIKNQITEQSNQCLRHEMDMNGSFREFYDKHLKKILEQ</sequence>
<reference evidence="1 2" key="1">
    <citation type="submission" date="2018-02" db="EMBL/GenBank/DDBJ databases">
        <title>Complete genome of Nitrosopumilus cobalaminigenes HCA1.</title>
        <authorList>
            <person name="Qin W."/>
            <person name="Zheng Y."/>
            <person name="Stahl D.A."/>
        </authorList>
    </citation>
    <scope>NUCLEOTIDE SEQUENCE [LARGE SCALE GENOMIC DNA]</scope>
    <source>
        <strain evidence="1 2">HCA1</strain>
    </source>
</reference>
<proteinExistence type="predicted"/>